<organism evidence="4 5">
    <name type="scientific">Mycoplasmopsis alligatoris A21JP2</name>
    <dbReference type="NCBI Taxonomy" id="747682"/>
    <lineage>
        <taxon>Bacteria</taxon>
        <taxon>Bacillati</taxon>
        <taxon>Mycoplasmatota</taxon>
        <taxon>Mycoplasmoidales</taxon>
        <taxon>Metamycoplasmataceae</taxon>
        <taxon>Mycoplasmopsis</taxon>
    </lineage>
</organism>
<feature type="domain" description="AAA+ ATPase" evidence="3">
    <location>
        <begin position="323"/>
        <end position="468"/>
    </location>
</feature>
<evidence type="ECO:0000313" key="5">
    <source>
        <dbReference type="Proteomes" id="UP000004757"/>
    </source>
</evidence>
<dbReference type="AlphaFoldDB" id="D4XWH6"/>
<dbReference type="eggNOG" id="COG0507">
    <property type="taxonomic scope" value="Bacteria"/>
</dbReference>
<keyword evidence="4" id="KW-0347">Helicase</keyword>
<dbReference type="Gene3D" id="2.30.30.940">
    <property type="match status" value="1"/>
</dbReference>
<dbReference type="InterPro" id="IPR041451">
    <property type="entry name" value="RecD2_SH13"/>
</dbReference>
<dbReference type="InterPro" id="IPR027785">
    <property type="entry name" value="UvrD-like_helicase_C"/>
</dbReference>
<proteinExistence type="predicted"/>
<dbReference type="SUPFAM" id="SSF52540">
    <property type="entry name" value="P-loop containing nucleoside triphosphate hydrolases"/>
    <property type="match status" value="1"/>
</dbReference>
<dbReference type="Pfam" id="PF13245">
    <property type="entry name" value="AAA_19"/>
    <property type="match status" value="1"/>
</dbReference>
<dbReference type="RefSeq" id="WP_005683934.1">
    <property type="nucleotide sequence ID" value="NZ_ADNC01000027.1"/>
</dbReference>
<dbReference type="OrthoDB" id="9803432at2"/>
<sequence length="725" mass="83453">MNDQLKFKGIFFRKQAGGEDKGWALMLCRDQQTGKNFAVFCTNFFPKLRVYYDVVIEKNKRDSFNLLSMIESAPDYGDDLVKFITSNIKTIGKITAEKIVAKYGKDIFEQLAQDNNMEINELSDKQKEEMLKFIPSFNKVDVEFFTGNNMFLFYEQLKNNFVLEKGTFVDYFKSTNPYILYLEHNMNIIDVDKFALCLGVVNEKSILRFEAIITYIFKEMESDNHTIFELEATFVSLNKIFEFSRDDFIYLFGQMLLKKVIVEVEIDNKKMFSLNETRTKELGIVSTLSNINNKKIVNVFETTEFNLKHLDEYQLDAFKNAMLKNVSIISGGPGTGKTYLIRELVNTFTKNANNVGEEIQILTPTGRVSSNITKKSRYLAKTIHSFLSISRDEELKTGVITDFLKKNWDSLKILIIDEFSMVNLNIFSALLSRCKNIEKIIIIGDSDQLPAIGPGNILNDLIALKKFKVSYLKNNHRSESLDIFNHYNALNNHQIPSFVKQTVINIDNSLDNNEFISMYNKEVKKNSLDDVIVLSPMYSGKSGLIELNNILQKELNDSGAFVLSKKERGIVVNYKIGDKVIQTLNRTLDGVFNGDFGYIDSIEQHTEKDNSKSITIKVKFKNVANETGEVKEKILEYTEVEFRQEISLAYAVSIHKFQGSESQIVFYIMSPNHESMNRKKLVYTGISRAKKRLYIVGSINYYLYLVSKFKKEKDDIRTNISTLLK</sequence>
<dbReference type="CDD" id="cd17933">
    <property type="entry name" value="DEXSc_RecD-like"/>
    <property type="match status" value="1"/>
</dbReference>
<dbReference type="GO" id="GO:0005524">
    <property type="term" value="F:ATP binding"/>
    <property type="evidence" value="ECO:0007669"/>
    <property type="project" value="UniProtKB-KW"/>
</dbReference>
<evidence type="ECO:0000256" key="1">
    <source>
        <dbReference type="ARBA" id="ARBA00022741"/>
    </source>
</evidence>
<keyword evidence="2" id="KW-0067">ATP-binding</keyword>
<accession>D4XWH6</accession>
<dbReference type="GO" id="GO:0003678">
    <property type="term" value="F:DNA helicase activity"/>
    <property type="evidence" value="ECO:0007669"/>
    <property type="project" value="UniProtKB-ARBA"/>
</dbReference>
<evidence type="ECO:0000259" key="3">
    <source>
        <dbReference type="SMART" id="SM00382"/>
    </source>
</evidence>
<dbReference type="InterPro" id="IPR027417">
    <property type="entry name" value="P-loop_NTPase"/>
</dbReference>
<dbReference type="PANTHER" id="PTHR43788">
    <property type="entry name" value="DNA2/NAM7 HELICASE FAMILY MEMBER"/>
    <property type="match status" value="1"/>
</dbReference>
<protein>
    <submittedName>
        <fullName evidence="4">Helicase, RecD/TraA family</fullName>
    </submittedName>
</protein>
<keyword evidence="5" id="KW-1185">Reference proteome</keyword>
<name>D4XWH6_9BACT</name>
<dbReference type="CDD" id="cd18809">
    <property type="entry name" value="SF1_C_RecD"/>
    <property type="match status" value="1"/>
</dbReference>
<gene>
    <name evidence="4" type="ORF">MALL_0454</name>
</gene>
<keyword evidence="4" id="KW-0378">Hydrolase</keyword>
<dbReference type="Pfam" id="PF18335">
    <property type="entry name" value="SH3_13"/>
    <property type="match status" value="1"/>
</dbReference>
<dbReference type="Proteomes" id="UP000004757">
    <property type="component" value="Unassembled WGS sequence"/>
</dbReference>
<comment type="caution">
    <text evidence="4">The sequence shown here is derived from an EMBL/GenBank/DDBJ whole genome shotgun (WGS) entry which is preliminary data.</text>
</comment>
<dbReference type="STRING" id="747682.MALL_0454"/>
<reference evidence="4 5" key="1">
    <citation type="submission" date="2010-03" db="EMBL/GenBank/DDBJ databases">
        <authorList>
            <person name="Glass J.I."/>
            <person name="Benders G.A."/>
            <person name="Durkin A.S."/>
            <person name="Farmerie W.G."/>
            <person name="Hlavinka K."/>
            <person name="Hostetler J."/>
            <person name="Jackson J."/>
            <person name="May M.A."/>
            <person name="Miller R.H."/>
            <person name="Paralanov V."/>
            <person name="Radune D."/>
            <person name="Szczypinski B."/>
            <person name="Brown D.R."/>
        </authorList>
    </citation>
    <scope>NUCLEOTIDE SEQUENCE [LARGE SCALE GENOMIC DNA]</scope>
    <source>
        <strain evidence="4 5">A21JP2</strain>
    </source>
</reference>
<dbReference type="Gene3D" id="3.40.50.300">
    <property type="entry name" value="P-loop containing nucleotide triphosphate hydrolases"/>
    <property type="match status" value="2"/>
</dbReference>
<dbReference type="SMART" id="SM00382">
    <property type="entry name" value="AAA"/>
    <property type="match status" value="1"/>
</dbReference>
<dbReference type="Pfam" id="PF13538">
    <property type="entry name" value="UvrD_C_2"/>
    <property type="match status" value="1"/>
</dbReference>
<evidence type="ECO:0000313" key="4">
    <source>
        <dbReference type="EMBL" id="EFF41303.1"/>
    </source>
</evidence>
<dbReference type="PANTHER" id="PTHR43788:SF6">
    <property type="entry name" value="DNA HELICASE B"/>
    <property type="match status" value="1"/>
</dbReference>
<dbReference type="InterPro" id="IPR003593">
    <property type="entry name" value="AAA+_ATPase"/>
</dbReference>
<dbReference type="InterPro" id="IPR050534">
    <property type="entry name" value="Coronavir_polyprotein_1ab"/>
</dbReference>
<keyword evidence="1" id="KW-0547">Nucleotide-binding</keyword>
<evidence type="ECO:0000256" key="2">
    <source>
        <dbReference type="ARBA" id="ARBA00022840"/>
    </source>
</evidence>
<dbReference type="EMBL" id="ADNC01000027">
    <property type="protein sequence ID" value="EFF41303.1"/>
    <property type="molecule type" value="Genomic_DNA"/>
</dbReference>